<evidence type="ECO:0000256" key="1">
    <source>
        <dbReference type="SAM" id="MobiDB-lite"/>
    </source>
</evidence>
<dbReference type="EMBL" id="LT853702">
    <property type="protein sequence ID" value="SMQ55039.1"/>
    <property type="molecule type" value="Genomic_DNA"/>
</dbReference>
<keyword evidence="3" id="KW-1185">Reference proteome</keyword>
<name>A0A1X7S5X1_ZYMT9</name>
<reference evidence="2 3" key="1">
    <citation type="submission" date="2016-06" db="EMBL/GenBank/DDBJ databases">
        <authorList>
            <person name="Kjaerup R.B."/>
            <person name="Dalgaard T.S."/>
            <person name="Juul-Madsen H.R."/>
        </authorList>
    </citation>
    <scope>NUCLEOTIDE SEQUENCE [LARGE SCALE GENOMIC DNA]</scope>
</reference>
<evidence type="ECO:0000313" key="3">
    <source>
        <dbReference type="Proteomes" id="UP000215127"/>
    </source>
</evidence>
<dbReference type="AlphaFoldDB" id="A0A1X7S5X1"/>
<accession>A0A1X7S5X1</accession>
<sequence length="427" mass="46953">MAVPRPPLKQFVSLKEIELCNTSNSNPYTRTLPDDWIFPNEMMENPHTWPVLSPTSILFWNDNGEEEMIQIPAAPSSPRPLSEYSLVQTPAFPPIPRQVFMQPPPPPRRTQRELMPPPPPDPIKRNESNNIPTNDGPVAESSARKSSQPGSMLPPPPGPIKRPRPSGSAPLGEVGRSRAKSASQSPPKRTISPGRMTERQQLARAKQASLEEAAALRATNGNDMPPTWTQSDEDEDDMPLKSRRRRKATSPPLSASPPPRPAASRKRKPSVSLDEEEVDFKPLRADDSDDGSDYEAAPSKKRRRKETNLGNSSRSAGPASTATPRTATTARPPNPPGPPPSAVYADGTAPIPAAIQTLAQQIRDIAATGSHPRGFPQRTKLRAMPSGIRDLDRRYGYLLARSDLYAWYGDTRLFGRDWWIHLVGSGN</sequence>
<dbReference type="Proteomes" id="UP000215127">
    <property type="component" value="Chromosome 11"/>
</dbReference>
<evidence type="ECO:0000313" key="2">
    <source>
        <dbReference type="EMBL" id="SMQ55039.1"/>
    </source>
</evidence>
<organism evidence="2 3">
    <name type="scientific">Zymoseptoria tritici (strain ST99CH_3D7)</name>
    <dbReference type="NCBI Taxonomy" id="1276538"/>
    <lineage>
        <taxon>Eukaryota</taxon>
        <taxon>Fungi</taxon>
        <taxon>Dikarya</taxon>
        <taxon>Ascomycota</taxon>
        <taxon>Pezizomycotina</taxon>
        <taxon>Dothideomycetes</taxon>
        <taxon>Dothideomycetidae</taxon>
        <taxon>Mycosphaerellales</taxon>
        <taxon>Mycosphaerellaceae</taxon>
        <taxon>Zymoseptoria</taxon>
    </lineage>
</organism>
<feature type="compositionally biased region" description="Pro residues" evidence="1">
    <location>
        <begin position="93"/>
        <end position="108"/>
    </location>
</feature>
<feature type="region of interest" description="Disordered" evidence="1">
    <location>
        <begin position="93"/>
        <end position="345"/>
    </location>
</feature>
<feature type="compositionally biased region" description="Pro residues" evidence="1">
    <location>
        <begin position="332"/>
        <end position="341"/>
    </location>
</feature>
<gene>
    <name evidence="2" type="ORF">ZT3D7_G10194</name>
</gene>
<feature type="compositionally biased region" description="Polar residues" evidence="1">
    <location>
        <begin position="219"/>
        <end position="230"/>
    </location>
</feature>
<protein>
    <submittedName>
        <fullName evidence="2">Uncharacterized protein</fullName>
    </submittedName>
</protein>
<feature type="compositionally biased region" description="Low complexity" evidence="1">
    <location>
        <begin position="316"/>
        <end position="331"/>
    </location>
</feature>
<proteinExistence type="predicted"/>